<dbReference type="EMBL" id="MN740754">
    <property type="protein sequence ID" value="QHU10364.1"/>
    <property type="molecule type" value="Genomic_DNA"/>
</dbReference>
<evidence type="ECO:0000313" key="2">
    <source>
        <dbReference type="EMBL" id="QHU10364.1"/>
    </source>
</evidence>
<evidence type="ECO:0000256" key="1">
    <source>
        <dbReference type="SAM" id="Phobius"/>
    </source>
</evidence>
<keyword evidence="1" id="KW-1133">Transmembrane helix</keyword>
<dbReference type="AlphaFoldDB" id="A0A6C0K2S7"/>
<organism evidence="2">
    <name type="scientific">viral metagenome</name>
    <dbReference type="NCBI Taxonomy" id="1070528"/>
    <lineage>
        <taxon>unclassified sequences</taxon>
        <taxon>metagenomes</taxon>
        <taxon>organismal metagenomes</taxon>
    </lineage>
</organism>
<feature type="transmembrane region" description="Helical" evidence="1">
    <location>
        <begin position="6"/>
        <end position="24"/>
    </location>
</feature>
<sequence length="46" mass="5772">MGHYTYIYTCIFKHFLLFIQYYLYKTKIHINIYTESTTYIYNDENS</sequence>
<keyword evidence="1" id="KW-0812">Transmembrane</keyword>
<reference evidence="2" key="1">
    <citation type="journal article" date="2020" name="Nature">
        <title>Giant virus diversity and host interactions through global metagenomics.</title>
        <authorList>
            <person name="Schulz F."/>
            <person name="Roux S."/>
            <person name="Paez-Espino D."/>
            <person name="Jungbluth S."/>
            <person name="Walsh D.A."/>
            <person name="Denef V.J."/>
            <person name="McMahon K.D."/>
            <person name="Konstantinidis K.T."/>
            <person name="Eloe-Fadrosh E.A."/>
            <person name="Kyrpides N.C."/>
            <person name="Woyke T."/>
        </authorList>
    </citation>
    <scope>NUCLEOTIDE SEQUENCE</scope>
    <source>
        <strain evidence="2">GVMAG-S-1101164-67</strain>
    </source>
</reference>
<accession>A0A6C0K2S7</accession>
<keyword evidence="1" id="KW-0472">Membrane</keyword>
<protein>
    <submittedName>
        <fullName evidence="2">Uncharacterized protein</fullName>
    </submittedName>
</protein>
<name>A0A6C0K2S7_9ZZZZ</name>
<proteinExistence type="predicted"/>